<dbReference type="Gene3D" id="3.40.50.150">
    <property type="entry name" value="Vaccinia Virus protein VP39"/>
    <property type="match status" value="1"/>
</dbReference>
<dbReference type="InterPro" id="IPR001091">
    <property type="entry name" value="RM_Methyltransferase"/>
</dbReference>
<feature type="domain" description="DNA methylase N-4/N-6" evidence="4">
    <location>
        <begin position="27"/>
        <end position="294"/>
    </location>
</feature>
<feature type="compositionally biased region" description="Basic and acidic residues" evidence="3">
    <location>
        <begin position="188"/>
        <end position="201"/>
    </location>
</feature>
<dbReference type="SUPFAM" id="SSF53335">
    <property type="entry name" value="S-adenosyl-L-methionine-dependent methyltransferases"/>
    <property type="match status" value="1"/>
</dbReference>
<feature type="region of interest" description="Disordered" evidence="3">
    <location>
        <begin position="188"/>
        <end position="229"/>
    </location>
</feature>
<dbReference type="EMBL" id="LAZR01039527">
    <property type="protein sequence ID" value="KKL16786.1"/>
    <property type="molecule type" value="Genomic_DNA"/>
</dbReference>
<evidence type="ECO:0000313" key="5">
    <source>
        <dbReference type="EMBL" id="KKL16786.1"/>
    </source>
</evidence>
<dbReference type="Pfam" id="PF01555">
    <property type="entry name" value="N6_N4_Mtase"/>
    <property type="match status" value="1"/>
</dbReference>
<organism evidence="5">
    <name type="scientific">marine sediment metagenome</name>
    <dbReference type="NCBI Taxonomy" id="412755"/>
    <lineage>
        <taxon>unclassified sequences</taxon>
        <taxon>metagenomes</taxon>
        <taxon>ecological metagenomes</taxon>
    </lineage>
</organism>
<dbReference type="GO" id="GO:0008170">
    <property type="term" value="F:N-methyltransferase activity"/>
    <property type="evidence" value="ECO:0007669"/>
    <property type="project" value="InterPro"/>
</dbReference>
<evidence type="ECO:0000256" key="1">
    <source>
        <dbReference type="ARBA" id="ARBA00022603"/>
    </source>
</evidence>
<evidence type="ECO:0000256" key="2">
    <source>
        <dbReference type="ARBA" id="ARBA00022679"/>
    </source>
</evidence>
<dbReference type="InterPro" id="IPR002941">
    <property type="entry name" value="DNA_methylase_N4/N6"/>
</dbReference>
<dbReference type="InterPro" id="IPR029063">
    <property type="entry name" value="SAM-dependent_MTases_sf"/>
</dbReference>
<reference evidence="5" key="1">
    <citation type="journal article" date="2015" name="Nature">
        <title>Complex archaea that bridge the gap between prokaryotes and eukaryotes.</title>
        <authorList>
            <person name="Spang A."/>
            <person name="Saw J.H."/>
            <person name="Jorgensen S.L."/>
            <person name="Zaremba-Niedzwiedzka K."/>
            <person name="Martijn J."/>
            <person name="Lind A.E."/>
            <person name="van Eijk R."/>
            <person name="Schleper C."/>
            <person name="Guy L."/>
            <person name="Ettema T.J."/>
        </authorList>
    </citation>
    <scope>NUCLEOTIDE SEQUENCE</scope>
</reference>
<name>A0A0F9DGB4_9ZZZZ</name>
<dbReference type="GO" id="GO:0003677">
    <property type="term" value="F:DNA binding"/>
    <property type="evidence" value="ECO:0007669"/>
    <property type="project" value="InterPro"/>
</dbReference>
<evidence type="ECO:0000259" key="4">
    <source>
        <dbReference type="Pfam" id="PF01555"/>
    </source>
</evidence>
<dbReference type="GO" id="GO:0032259">
    <property type="term" value="P:methylation"/>
    <property type="evidence" value="ECO:0007669"/>
    <property type="project" value="UniProtKB-KW"/>
</dbReference>
<comment type="caution">
    <text evidence="5">The sequence shown here is derived from an EMBL/GenBank/DDBJ whole genome shotgun (WGS) entry which is preliminary data.</text>
</comment>
<dbReference type="AlphaFoldDB" id="A0A0F9DGB4"/>
<feature type="compositionally biased region" description="Basic and acidic residues" evidence="3">
    <location>
        <begin position="210"/>
        <end position="226"/>
    </location>
</feature>
<dbReference type="PRINTS" id="PR00508">
    <property type="entry name" value="S21N4MTFRASE"/>
</dbReference>
<keyword evidence="1" id="KW-0489">Methyltransferase</keyword>
<sequence>MKQLVKNRTILHGDVIDKLLTIKDESIDCAVWSPPYFKVRDYDVEGQWGLETNIHDYLENLRQVMAILKRKLKPTGTCWVNLGDKYMNEKPSHPLGLEQKTRLGIPERFYISAIDSGWIARNHIPWFKTNPMPFSGKDRLSNVWESVFFFTKSRKYYFNLDAIRIPTKGNYKIFNVRVRDAEKPRFLQKDTKKEKKLKQDGVIDPTTGRPKPDYKGFNKRWKENKSNKGKNPGDVWVFSTQPFPDAHFATFPEKLITRILKAGCPKGGMVLDPFFGAGTTGLVAERLRMKWIVILQLQDQQAWENLHLQENYFIGLKDLNQINIKYIQERML</sequence>
<gene>
    <name evidence="5" type="ORF">LCGC14_2492080</name>
</gene>
<protein>
    <recommendedName>
        <fullName evidence="4">DNA methylase N-4/N-6 domain-containing protein</fullName>
    </recommendedName>
</protein>
<proteinExistence type="predicted"/>
<evidence type="ECO:0000256" key="3">
    <source>
        <dbReference type="SAM" id="MobiDB-lite"/>
    </source>
</evidence>
<accession>A0A0F9DGB4</accession>
<keyword evidence="2" id="KW-0808">Transferase</keyword>